<dbReference type="PANTHER" id="PTHR22899">
    <property type="entry name" value="CYCLIN-RELATED F-BOX FAMILY"/>
    <property type="match status" value="1"/>
</dbReference>
<proteinExistence type="predicted"/>
<comment type="caution">
    <text evidence="2">The sequence shown here is derived from an EMBL/GenBank/DDBJ whole genome shotgun (WGS) entry which is preliminary data.</text>
</comment>
<evidence type="ECO:0000313" key="2">
    <source>
        <dbReference type="EMBL" id="PIC21439.1"/>
    </source>
</evidence>
<accession>A0A2G5T2Q6</accession>
<dbReference type="PANTHER" id="PTHR22899:SF0">
    <property type="entry name" value="F-BOX ASSOCIATED DOMAIN-CONTAINING PROTEIN-RELATED"/>
    <property type="match status" value="1"/>
</dbReference>
<dbReference type="OrthoDB" id="5881025at2759"/>
<gene>
    <name evidence="2" type="primary">Cnig_chr_X.g26270</name>
    <name evidence="2" type="ORF">B9Z55_026270</name>
</gene>
<evidence type="ECO:0000259" key="1">
    <source>
        <dbReference type="Pfam" id="PF07735"/>
    </source>
</evidence>
<dbReference type="AlphaFoldDB" id="A0A2G5T2Q6"/>
<keyword evidence="3" id="KW-1185">Reference proteome</keyword>
<protein>
    <recommendedName>
        <fullName evidence="1">Sdz-33 F-box domain-containing protein</fullName>
    </recommendedName>
</protein>
<dbReference type="Pfam" id="PF07735">
    <property type="entry name" value="FBA_2"/>
    <property type="match status" value="1"/>
</dbReference>
<name>A0A2G5T2Q6_9PELO</name>
<dbReference type="InterPro" id="IPR012885">
    <property type="entry name" value="F-box_Sdz-33"/>
</dbReference>
<feature type="domain" description="Sdz-33 F-box" evidence="1">
    <location>
        <begin position="51"/>
        <end position="99"/>
    </location>
</feature>
<sequence>MHNQLILNAFPHVECLKIFKPLLLNDDDYNSAFAQHSTRMELGTAGRTPAPFNLTVDQLLVSNCLSLKVIDGNFSEEKYNQFFRMWMSGSAPRMEHLHVATVDHEIDENAVLKELICHEATIEVYRKQPNKPGYMHTQSVTRPKDGGVCIVRKDGIKAVVTVENNELEFFVFHPKCYHNDFDWIL</sequence>
<dbReference type="InterPro" id="IPR053222">
    <property type="entry name" value="Zygotic_Embryogenesis-Asso"/>
</dbReference>
<dbReference type="EMBL" id="PDUG01000006">
    <property type="protein sequence ID" value="PIC21439.1"/>
    <property type="molecule type" value="Genomic_DNA"/>
</dbReference>
<organism evidence="2 3">
    <name type="scientific">Caenorhabditis nigoni</name>
    <dbReference type="NCBI Taxonomy" id="1611254"/>
    <lineage>
        <taxon>Eukaryota</taxon>
        <taxon>Metazoa</taxon>
        <taxon>Ecdysozoa</taxon>
        <taxon>Nematoda</taxon>
        <taxon>Chromadorea</taxon>
        <taxon>Rhabditida</taxon>
        <taxon>Rhabditina</taxon>
        <taxon>Rhabditomorpha</taxon>
        <taxon>Rhabditoidea</taxon>
        <taxon>Rhabditidae</taxon>
        <taxon>Peloderinae</taxon>
        <taxon>Caenorhabditis</taxon>
    </lineage>
</organism>
<reference evidence="3" key="1">
    <citation type="submission" date="2017-10" db="EMBL/GenBank/DDBJ databases">
        <title>Rapid genome shrinkage in a self-fertile nematode reveals novel sperm competition proteins.</title>
        <authorList>
            <person name="Yin D."/>
            <person name="Schwarz E.M."/>
            <person name="Thomas C.G."/>
            <person name="Felde R.L."/>
            <person name="Korf I.F."/>
            <person name="Cutter A.D."/>
            <person name="Schartner C.M."/>
            <person name="Ralston E.J."/>
            <person name="Meyer B.J."/>
            <person name="Haag E.S."/>
        </authorList>
    </citation>
    <scope>NUCLEOTIDE SEQUENCE [LARGE SCALE GENOMIC DNA]</scope>
    <source>
        <strain evidence="3">JU1422</strain>
    </source>
</reference>
<dbReference type="Proteomes" id="UP000230233">
    <property type="component" value="Chromosome X"/>
</dbReference>
<evidence type="ECO:0000313" key="3">
    <source>
        <dbReference type="Proteomes" id="UP000230233"/>
    </source>
</evidence>